<evidence type="ECO:0000313" key="1">
    <source>
        <dbReference type="EMBL" id="PNZ48961.1"/>
    </source>
</evidence>
<proteinExistence type="predicted"/>
<dbReference type="AlphaFoldDB" id="A0A2K4AFU4"/>
<comment type="caution">
    <text evidence="1">The sequence shown here is derived from an EMBL/GenBank/DDBJ whole genome shotgun (WGS) entry which is preliminary data.</text>
</comment>
<dbReference type="Proteomes" id="UP000236395">
    <property type="component" value="Unassembled WGS sequence"/>
</dbReference>
<accession>A0A2K4AFU4</accession>
<name>A0A2K4AFU4_9STAP</name>
<gene>
    <name evidence="1" type="ORF">CD116_09900</name>
</gene>
<protein>
    <submittedName>
        <fullName evidence="1">Uncharacterized protein</fullName>
    </submittedName>
</protein>
<reference evidence="1 2" key="1">
    <citation type="submission" date="2017-08" db="EMBL/GenBank/DDBJ databases">
        <title>Draft genome sequences of 64 type strains of genus Staph aureus.</title>
        <authorList>
            <person name="Cole K."/>
            <person name="Golubchik T."/>
            <person name="Russell J."/>
            <person name="Foster D."/>
            <person name="Llewelyn M."/>
            <person name="Wilson D."/>
            <person name="Crook D."/>
            <person name="Paul J."/>
        </authorList>
    </citation>
    <scope>NUCLEOTIDE SEQUENCE [LARGE SCALE GENOMIC DNA]</scope>
    <source>
        <strain evidence="1 2">DSM 28300</strain>
    </source>
</reference>
<sequence>MKNKTIKWESDIVNCLKKWYILIVKKITLISMFCKMLSITKCYSQNMILMKQLHYYFMERRVSLC</sequence>
<dbReference type="EMBL" id="PPQS01000042">
    <property type="protein sequence ID" value="PNZ48961.1"/>
    <property type="molecule type" value="Genomic_DNA"/>
</dbReference>
<organism evidence="1 2">
    <name type="scientific">Staphylococcus schweitzeri</name>
    <dbReference type="NCBI Taxonomy" id="1654388"/>
    <lineage>
        <taxon>Bacteria</taxon>
        <taxon>Bacillati</taxon>
        <taxon>Bacillota</taxon>
        <taxon>Bacilli</taxon>
        <taxon>Bacillales</taxon>
        <taxon>Staphylococcaceae</taxon>
        <taxon>Staphylococcus</taxon>
    </lineage>
</organism>
<evidence type="ECO:0000313" key="2">
    <source>
        <dbReference type="Proteomes" id="UP000236395"/>
    </source>
</evidence>